<feature type="binding site" evidence="7">
    <location>
        <position position="321"/>
    </location>
    <ligand>
        <name>4-imidazolone-5-propanoate</name>
        <dbReference type="ChEBI" id="CHEBI:77893"/>
    </ligand>
</feature>
<dbReference type="Gene3D" id="2.30.40.10">
    <property type="entry name" value="Urease, subunit C, domain 1"/>
    <property type="match status" value="1"/>
</dbReference>
<feature type="binding site" evidence="7">
    <location>
        <position position="320"/>
    </location>
    <ligand>
        <name>N-formimidoyl-L-glutamate</name>
        <dbReference type="ChEBI" id="CHEBI:58928"/>
    </ligand>
</feature>
<keyword evidence="2 7" id="KW-0479">Metal-binding</keyword>
<dbReference type="Proteomes" id="UP000192917">
    <property type="component" value="Unassembled WGS sequence"/>
</dbReference>
<dbReference type="CDD" id="cd01296">
    <property type="entry name" value="Imidazolone-5PH"/>
    <property type="match status" value="1"/>
</dbReference>
<evidence type="ECO:0000256" key="6">
    <source>
        <dbReference type="ARBA" id="ARBA00023004"/>
    </source>
</evidence>
<dbReference type="InterPro" id="IPR011059">
    <property type="entry name" value="Metal-dep_hydrolase_composite"/>
</dbReference>
<dbReference type="PANTHER" id="PTHR42752:SF1">
    <property type="entry name" value="IMIDAZOLONEPROPIONASE-RELATED"/>
    <property type="match status" value="1"/>
</dbReference>
<dbReference type="HAMAP" id="MF_00372">
    <property type="entry name" value="HutI"/>
    <property type="match status" value="1"/>
</dbReference>
<dbReference type="GO" id="GO:0019556">
    <property type="term" value="P:L-histidine catabolic process to glutamate and formamide"/>
    <property type="evidence" value="ECO:0007669"/>
    <property type="project" value="UniProtKB-UniRule"/>
</dbReference>
<keyword evidence="3 7" id="KW-0378">Hydrolase</keyword>
<evidence type="ECO:0000256" key="4">
    <source>
        <dbReference type="ARBA" id="ARBA00022808"/>
    </source>
</evidence>
<evidence type="ECO:0000256" key="7">
    <source>
        <dbReference type="HAMAP-Rule" id="MF_00372"/>
    </source>
</evidence>
<dbReference type="PANTHER" id="PTHR42752">
    <property type="entry name" value="IMIDAZOLONEPROPIONASE"/>
    <property type="match status" value="1"/>
</dbReference>
<feature type="binding site" evidence="7">
    <location>
        <position position="316"/>
    </location>
    <ligand>
        <name>Zn(2+)</name>
        <dbReference type="ChEBI" id="CHEBI:29105"/>
    </ligand>
</feature>
<dbReference type="GO" id="GO:0005506">
    <property type="term" value="F:iron ion binding"/>
    <property type="evidence" value="ECO:0007669"/>
    <property type="project" value="UniProtKB-UniRule"/>
</dbReference>
<dbReference type="GO" id="GO:0019557">
    <property type="term" value="P:L-histidine catabolic process to glutamate and formate"/>
    <property type="evidence" value="ECO:0007669"/>
    <property type="project" value="UniProtKB-UniPathway"/>
</dbReference>
<dbReference type="AlphaFoldDB" id="A0A1Y6BR25"/>
<gene>
    <name evidence="7" type="primary">hutI</name>
    <name evidence="9" type="ORF">SAMN05428998_10663</name>
</gene>
<evidence type="ECO:0000256" key="3">
    <source>
        <dbReference type="ARBA" id="ARBA00022801"/>
    </source>
</evidence>
<dbReference type="Gene3D" id="3.20.20.140">
    <property type="entry name" value="Metal-dependent hydrolases"/>
    <property type="match status" value="1"/>
</dbReference>
<dbReference type="SUPFAM" id="SSF51338">
    <property type="entry name" value="Composite domain of metallo-dependent hydrolases"/>
    <property type="match status" value="1"/>
</dbReference>
<keyword evidence="10" id="KW-1185">Reference proteome</keyword>
<feature type="binding site" evidence="7">
    <location>
        <position position="72"/>
    </location>
    <ligand>
        <name>Fe(3+)</name>
        <dbReference type="ChEBI" id="CHEBI:29034"/>
    </ligand>
</feature>
<evidence type="ECO:0000259" key="8">
    <source>
        <dbReference type="Pfam" id="PF01979"/>
    </source>
</evidence>
<dbReference type="Pfam" id="PF01979">
    <property type="entry name" value="Amidohydro_1"/>
    <property type="match status" value="1"/>
</dbReference>
<feature type="binding site" evidence="7">
    <location>
        <position position="318"/>
    </location>
    <ligand>
        <name>N-formimidoyl-L-glutamate</name>
        <dbReference type="ChEBI" id="CHEBI:58928"/>
    </ligand>
</feature>
<dbReference type="FunFam" id="3.20.20.140:FF:000007">
    <property type="entry name" value="Imidazolonepropionase"/>
    <property type="match status" value="1"/>
</dbReference>
<comment type="catalytic activity">
    <reaction evidence="7">
        <text>4-imidazolone-5-propanoate + H2O = N-formimidoyl-L-glutamate</text>
        <dbReference type="Rhea" id="RHEA:23660"/>
        <dbReference type="ChEBI" id="CHEBI:15377"/>
        <dbReference type="ChEBI" id="CHEBI:58928"/>
        <dbReference type="ChEBI" id="CHEBI:77893"/>
        <dbReference type="EC" id="3.5.2.7"/>
    </reaction>
</comment>
<dbReference type="InterPro" id="IPR032466">
    <property type="entry name" value="Metal_Hydrolase"/>
</dbReference>
<feature type="binding site" evidence="7">
    <location>
        <position position="81"/>
    </location>
    <ligand>
        <name>4-imidazolone-5-propanoate</name>
        <dbReference type="ChEBI" id="CHEBI:77893"/>
    </ligand>
</feature>
<comment type="pathway">
    <text evidence="7">Amino-acid degradation; L-histidine degradation into L-glutamate; N-formimidoyl-L-glutamate from L-histidine: step 3/3.</text>
</comment>
<dbReference type="NCBIfam" id="TIGR01224">
    <property type="entry name" value="hutI"/>
    <property type="match status" value="1"/>
</dbReference>
<comment type="cofactor">
    <cofactor evidence="7">
        <name>Zn(2+)</name>
        <dbReference type="ChEBI" id="CHEBI:29105"/>
    </cofactor>
    <cofactor evidence="7">
        <name>Fe(3+)</name>
        <dbReference type="ChEBI" id="CHEBI:29034"/>
    </cofactor>
    <text evidence="7">Binds 1 zinc or iron ion per subunit.</text>
</comment>
<organism evidence="9 10">
    <name type="scientific">Tistlia consotensis USBA 355</name>
    <dbReference type="NCBI Taxonomy" id="560819"/>
    <lineage>
        <taxon>Bacteria</taxon>
        <taxon>Pseudomonadati</taxon>
        <taxon>Pseudomonadota</taxon>
        <taxon>Alphaproteobacteria</taxon>
        <taxon>Rhodospirillales</taxon>
        <taxon>Rhodovibrionaceae</taxon>
        <taxon>Tistlia</taxon>
    </lineage>
</organism>
<feature type="binding site" evidence="7">
    <location>
        <position position="72"/>
    </location>
    <ligand>
        <name>Zn(2+)</name>
        <dbReference type="ChEBI" id="CHEBI:29105"/>
    </ligand>
</feature>
<feature type="binding site" evidence="7">
    <location>
        <position position="241"/>
    </location>
    <ligand>
        <name>Zn(2+)</name>
        <dbReference type="ChEBI" id="CHEBI:29105"/>
    </ligand>
</feature>
<feature type="binding site" evidence="7">
    <location>
        <position position="74"/>
    </location>
    <ligand>
        <name>Fe(3+)</name>
        <dbReference type="ChEBI" id="CHEBI:29034"/>
    </ligand>
</feature>
<evidence type="ECO:0000313" key="9">
    <source>
        <dbReference type="EMBL" id="SMF16685.1"/>
    </source>
</evidence>
<feature type="binding site" evidence="7">
    <location>
        <position position="144"/>
    </location>
    <ligand>
        <name>N-formimidoyl-L-glutamate</name>
        <dbReference type="ChEBI" id="CHEBI:58928"/>
    </ligand>
</feature>
<feature type="binding site" evidence="7">
    <location>
        <position position="241"/>
    </location>
    <ligand>
        <name>Fe(3+)</name>
        <dbReference type="ChEBI" id="CHEBI:29034"/>
    </ligand>
</feature>
<dbReference type="UniPathway" id="UPA00379">
    <property type="reaction ID" value="UER00551"/>
</dbReference>
<dbReference type="GO" id="GO:0005737">
    <property type="term" value="C:cytoplasm"/>
    <property type="evidence" value="ECO:0007669"/>
    <property type="project" value="UniProtKB-SubCell"/>
</dbReference>
<evidence type="ECO:0000313" key="10">
    <source>
        <dbReference type="Proteomes" id="UP000192917"/>
    </source>
</evidence>
<keyword evidence="6 7" id="KW-0408">Iron</keyword>
<feature type="binding site" evidence="7">
    <location>
        <position position="244"/>
    </location>
    <ligand>
        <name>4-imidazolone-5-propanoate</name>
        <dbReference type="ChEBI" id="CHEBI:77893"/>
    </ligand>
</feature>
<comment type="function">
    <text evidence="7">Catalyzes the hydrolytic cleavage of the carbon-nitrogen bond in imidazolone-5-propanoate to yield N-formimidoyl-L-glutamate. It is the third step in the universal histidine degradation pathway.</text>
</comment>
<protein>
    <recommendedName>
        <fullName evidence="1 7">Imidazolonepropionase</fullName>
        <ecNumber evidence="1 7">3.5.2.7</ecNumber>
    </recommendedName>
    <alternativeName>
        <fullName evidence="7">Imidazolone-5-propionate hydrolase</fullName>
    </alternativeName>
</protein>
<feature type="binding site" evidence="7">
    <location>
        <position position="316"/>
    </location>
    <ligand>
        <name>Fe(3+)</name>
        <dbReference type="ChEBI" id="CHEBI:29034"/>
    </ligand>
</feature>
<comment type="subcellular location">
    <subcellularLocation>
        <location evidence="7">Cytoplasm</location>
    </subcellularLocation>
</comment>
<reference evidence="9 10" key="1">
    <citation type="submission" date="2017-04" db="EMBL/GenBank/DDBJ databases">
        <authorList>
            <person name="Afonso C.L."/>
            <person name="Miller P.J."/>
            <person name="Scott M.A."/>
            <person name="Spackman E."/>
            <person name="Goraichik I."/>
            <person name="Dimitrov K.M."/>
            <person name="Suarez D.L."/>
            <person name="Swayne D.E."/>
        </authorList>
    </citation>
    <scope>NUCLEOTIDE SEQUENCE [LARGE SCALE GENOMIC DNA]</scope>
    <source>
        <strain evidence="9 10">USBA 355</strain>
    </source>
</reference>
<feature type="binding site" evidence="7">
    <location>
        <position position="144"/>
    </location>
    <ligand>
        <name>4-imidazolone-5-propanoate</name>
        <dbReference type="ChEBI" id="CHEBI:77893"/>
    </ligand>
</feature>
<accession>A0A1Y6BR25</accession>
<keyword evidence="7" id="KW-0963">Cytoplasm</keyword>
<evidence type="ECO:0000256" key="5">
    <source>
        <dbReference type="ARBA" id="ARBA00022833"/>
    </source>
</evidence>
<dbReference type="STRING" id="560819.SAMN05428998_10663"/>
<dbReference type="InterPro" id="IPR006680">
    <property type="entry name" value="Amidohydro-rel"/>
</dbReference>
<keyword evidence="5 7" id="KW-0862">Zinc</keyword>
<feature type="domain" description="Amidohydrolase-related" evidence="8">
    <location>
        <begin position="63"/>
        <end position="390"/>
    </location>
</feature>
<dbReference type="InterPro" id="IPR005920">
    <property type="entry name" value="HutI"/>
</dbReference>
<name>A0A1Y6BR25_9PROT</name>
<feature type="binding site" evidence="7">
    <location>
        <position position="74"/>
    </location>
    <ligand>
        <name>Zn(2+)</name>
        <dbReference type="ChEBI" id="CHEBI:29105"/>
    </ligand>
</feature>
<dbReference type="GO" id="GO:0050480">
    <property type="term" value="F:imidazolonepropionase activity"/>
    <property type="evidence" value="ECO:0007669"/>
    <property type="project" value="UniProtKB-UniRule"/>
</dbReference>
<evidence type="ECO:0000256" key="2">
    <source>
        <dbReference type="ARBA" id="ARBA00022723"/>
    </source>
</evidence>
<dbReference type="RefSeq" id="WP_085122511.1">
    <property type="nucleotide sequence ID" value="NZ_FWZX01000006.1"/>
</dbReference>
<evidence type="ECO:0000256" key="1">
    <source>
        <dbReference type="ARBA" id="ARBA00012864"/>
    </source>
</evidence>
<keyword evidence="4 7" id="KW-0369">Histidine metabolism</keyword>
<dbReference type="EMBL" id="FWZX01000006">
    <property type="protein sequence ID" value="SMF16685.1"/>
    <property type="molecule type" value="Genomic_DNA"/>
</dbReference>
<dbReference type="EC" id="3.5.2.7" evidence="1 7"/>
<proteinExistence type="inferred from homology"/>
<sequence>MWDSVLINARLATMVPGKARYGAIESGALGIANGRIAWIGALDDLTARPGALAKRIYDLDGRWVTPGLIDCHTHLVHGGDRAGEFEQRLGGASYAEIARAGGGILSTVRATRAADEEALFAASLPRLQALMAEGVTTVEIKSGYGLEPEQEVKQLRVARRLGESQPVTVHKTFLGAHAVPPEFKDDPNGYLQTMIGLLPRLAQEKLADSVDAFCETIAFDADQVARLFESASALGLPVRLHADQLTDGGGAALAARFKALSAEHLEYANEHGIRAMAKAGTVAVLLPGAFYTLKDETKPPVAAFRQAGVEMAVATDCNPGSSPVSSLLAMLNMACILFGLTPEEALAGATRVAARALGLGDSHGTLEVGKVADLVVWDIERPAELAYRLGFNPLNLVIRNGQRLHPTPKKSLQACTTGDS</sequence>
<dbReference type="SUPFAM" id="SSF51556">
    <property type="entry name" value="Metallo-dependent hydrolases"/>
    <property type="match status" value="1"/>
</dbReference>
<dbReference type="GO" id="GO:0008270">
    <property type="term" value="F:zinc ion binding"/>
    <property type="evidence" value="ECO:0007669"/>
    <property type="project" value="UniProtKB-UniRule"/>
</dbReference>
<feature type="binding site" evidence="7">
    <location>
        <position position="177"/>
    </location>
    <ligand>
        <name>4-imidazolone-5-propanoate</name>
        <dbReference type="ChEBI" id="CHEBI:77893"/>
    </ligand>
</feature>
<comment type="similarity">
    <text evidence="7">Belongs to the metallo-dependent hydrolases superfamily. HutI family.</text>
</comment>